<dbReference type="InterPro" id="IPR050121">
    <property type="entry name" value="Cytochrome_P450_monoxygenase"/>
</dbReference>
<gene>
    <name evidence="9" type="ORF">RDB_LOCUS38873</name>
</gene>
<sequence length="151" mass="17094">CTEDTVLPLDFPVDSPSGKITHIPIKKGTRVMINNAYFNRNKAIWGEQADEFLPERWIGKKLDEVTRPGPRLPGVYSSMMTFGSGSYACIGFKFAVMEIKVMLAELIVNFKFEPSGTESTWVNHGVQFPYATKEVDNPDRFPKLYLKVTKL</sequence>
<evidence type="ECO:0000256" key="2">
    <source>
        <dbReference type="ARBA" id="ARBA00005179"/>
    </source>
</evidence>
<dbReference type="InterPro" id="IPR036396">
    <property type="entry name" value="Cyt_P450_sf"/>
</dbReference>
<evidence type="ECO:0000313" key="9">
    <source>
        <dbReference type="EMBL" id="CAE6385457.1"/>
    </source>
</evidence>
<dbReference type="AlphaFoldDB" id="A0A8H2WM86"/>
<dbReference type="Pfam" id="PF00067">
    <property type="entry name" value="p450"/>
    <property type="match status" value="1"/>
</dbReference>
<evidence type="ECO:0000256" key="4">
    <source>
        <dbReference type="ARBA" id="ARBA00022617"/>
    </source>
</evidence>
<comment type="pathway">
    <text evidence="2">Secondary metabolite biosynthesis.</text>
</comment>
<dbReference type="PANTHER" id="PTHR24305">
    <property type="entry name" value="CYTOCHROME P450"/>
    <property type="match status" value="1"/>
</dbReference>
<dbReference type="EMBL" id="CAJMWS010000245">
    <property type="protein sequence ID" value="CAE6385457.1"/>
    <property type="molecule type" value="Genomic_DNA"/>
</dbReference>
<dbReference type="GO" id="GO:0005506">
    <property type="term" value="F:iron ion binding"/>
    <property type="evidence" value="ECO:0007669"/>
    <property type="project" value="InterPro"/>
</dbReference>
<dbReference type="InterPro" id="IPR001128">
    <property type="entry name" value="Cyt_P450"/>
</dbReference>
<dbReference type="GO" id="GO:0016705">
    <property type="term" value="F:oxidoreductase activity, acting on paired donors, with incorporation or reduction of molecular oxygen"/>
    <property type="evidence" value="ECO:0007669"/>
    <property type="project" value="InterPro"/>
</dbReference>
<comment type="caution">
    <text evidence="9">The sequence shown here is derived from an EMBL/GenBank/DDBJ whole genome shotgun (WGS) entry which is preliminary data.</text>
</comment>
<accession>A0A8H2WM86</accession>
<evidence type="ECO:0000256" key="3">
    <source>
        <dbReference type="ARBA" id="ARBA00010617"/>
    </source>
</evidence>
<reference evidence="9" key="1">
    <citation type="submission" date="2021-01" db="EMBL/GenBank/DDBJ databases">
        <authorList>
            <person name="Kaushik A."/>
        </authorList>
    </citation>
    <scope>NUCLEOTIDE SEQUENCE</scope>
    <source>
        <strain evidence="9">AG1-1C</strain>
    </source>
</reference>
<comment type="similarity">
    <text evidence="3">Belongs to the cytochrome P450 family.</text>
</comment>
<keyword evidence="6" id="KW-0560">Oxidoreductase</keyword>
<dbReference type="GO" id="GO:0004497">
    <property type="term" value="F:monooxygenase activity"/>
    <property type="evidence" value="ECO:0007669"/>
    <property type="project" value="UniProtKB-KW"/>
</dbReference>
<keyword evidence="8" id="KW-0503">Monooxygenase</keyword>
<evidence type="ECO:0008006" key="11">
    <source>
        <dbReference type="Google" id="ProtNLM"/>
    </source>
</evidence>
<keyword evidence="4" id="KW-0349">Heme</keyword>
<dbReference type="Gene3D" id="1.10.630.10">
    <property type="entry name" value="Cytochrome P450"/>
    <property type="match status" value="1"/>
</dbReference>
<evidence type="ECO:0000256" key="6">
    <source>
        <dbReference type="ARBA" id="ARBA00023002"/>
    </source>
</evidence>
<evidence type="ECO:0000256" key="7">
    <source>
        <dbReference type="ARBA" id="ARBA00023004"/>
    </source>
</evidence>
<protein>
    <recommendedName>
        <fullName evidence="11">Cytochrome P450</fullName>
    </recommendedName>
</protein>
<dbReference type="PANTHER" id="PTHR24305:SF166">
    <property type="entry name" value="CYTOCHROME P450 12A4, MITOCHONDRIAL-RELATED"/>
    <property type="match status" value="1"/>
</dbReference>
<dbReference type="Proteomes" id="UP000663846">
    <property type="component" value="Unassembled WGS sequence"/>
</dbReference>
<evidence type="ECO:0000256" key="1">
    <source>
        <dbReference type="ARBA" id="ARBA00001971"/>
    </source>
</evidence>
<comment type="cofactor">
    <cofactor evidence="1">
        <name>heme</name>
        <dbReference type="ChEBI" id="CHEBI:30413"/>
    </cofactor>
</comment>
<keyword evidence="7" id="KW-0408">Iron</keyword>
<feature type="non-terminal residue" evidence="9">
    <location>
        <position position="1"/>
    </location>
</feature>
<evidence type="ECO:0000256" key="5">
    <source>
        <dbReference type="ARBA" id="ARBA00022723"/>
    </source>
</evidence>
<keyword evidence="5" id="KW-0479">Metal-binding</keyword>
<dbReference type="SUPFAM" id="SSF48264">
    <property type="entry name" value="Cytochrome P450"/>
    <property type="match status" value="1"/>
</dbReference>
<organism evidence="9 10">
    <name type="scientific">Rhizoctonia solani</name>
    <dbReference type="NCBI Taxonomy" id="456999"/>
    <lineage>
        <taxon>Eukaryota</taxon>
        <taxon>Fungi</taxon>
        <taxon>Dikarya</taxon>
        <taxon>Basidiomycota</taxon>
        <taxon>Agaricomycotina</taxon>
        <taxon>Agaricomycetes</taxon>
        <taxon>Cantharellales</taxon>
        <taxon>Ceratobasidiaceae</taxon>
        <taxon>Rhizoctonia</taxon>
    </lineage>
</organism>
<evidence type="ECO:0000256" key="8">
    <source>
        <dbReference type="ARBA" id="ARBA00023033"/>
    </source>
</evidence>
<dbReference type="GO" id="GO:0020037">
    <property type="term" value="F:heme binding"/>
    <property type="evidence" value="ECO:0007669"/>
    <property type="project" value="InterPro"/>
</dbReference>
<proteinExistence type="inferred from homology"/>
<name>A0A8H2WM86_9AGAM</name>
<evidence type="ECO:0000313" key="10">
    <source>
        <dbReference type="Proteomes" id="UP000663846"/>
    </source>
</evidence>